<feature type="domain" description="UvrD-like helicase ATP-binding" evidence="5">
    <location>
        <begin position="5"/>
        <end position="45"/>
    </location>
</feature>
<gene>
    <name evidence="6" type="ORF">H9738_09775</name>
</gene>
<evidence type="ECO:0000256" key="3">
    <source>
        <dbReference type="ARBA" id="ARBA00022806"/>
    </source>
</evidence>
<dbReference type="Pfam" id="PF00580">
    <property type="entry name" value="UvrD-helicase"/>
    <property type="match status" value="1"/>
</dbReference>
<dbReference type="InterPro" id="IPR014016">
    <property type="entry name" value="UvrD-like_ATP-bd"/>
</dbReference>
<dbReference type="InterPro" id="IPR027417">
    <property type="entry name" value="P-loop_NTPase"/>
</dbReference>
<name>A0A9D1VN72_9FIRM</name>
<comment type="caution">
    <text evidence="6">The sequence shown here is derived from an EMBL/GenBank/DDBJ whole genome shotgun (WGS) entry which is preliminary data.</text>
</comment>
<keyword evidence="4" id="KW-0067">ATP-binding</keyword>
<dbReference type="GO" id="GO:0004386">
    <property type="term" value="F:helicase activity"/>
    <property type="evidence" value="ECO:0007669"/>
    <property type="project" value="UniProtKB-KW"/>
</dbReference>
<dbReference type="SUPFAM" id="SSF52540">
    <property type="entry name" value="P-loop containing nucleoside triphosphate hydrolases"/>
    <property type="match status" value="1"/>
</dbReference>
<feature type="non-terminal residue" evidence="6">
    <location>
        <position position="50"/>
    </location>
</feature>
<accession>A0A9D1VN72</accession>
<evidence type="ECO:0000256" key="1">
    <source>
        <dbReference type="ARBA" id="ARBA00022741"/>
    </source>
</evidence>
<organism evidence="6 7">
    <name type="scientific">Candidatus Blautia pullistercoris</name>
    <dbReference type="NCBI Taxonomy" id="2838499"/>
    <lineage>
        <taxon>Bacteria</taxon>
        <taxon>Bacillati</taxon>
        <taxon>Bacillota</taxon>
        <taxon>Clostridia</taxon>
        <taxon>Lachnospirales</taxon>
        <taxon>Lachnospiraceae</taxon>
        <taxon>Blautia</taxon>
    </lineage>
</organism>
<dbReference type="AlphaFoldDB" id="A0A9D1VN72"/>
<reference evidence="6" key="1">
    <citation type="journal article" date="2021" name="PeerJ">
        <title>Extensive microbial diversity within the chicken gut microbiome revealed by metagenomics and culture.</title>
        <authorList>
            <person name="Gilroy R."/>
            <person name="Ravi A."/>
            <person name="Getino M."/>
            <person name="Pursley I."/>
            <person name="Horton D.L."/>
            <person name="Alikhan N.F."/>
            <person name="Baker D."/>
            <person name="Gharbi K."/>
            <person name="Hall N."/>
            <person name="Watson M."/>
            <person name="Adriaenssens E.M."/>
            <person name="Foster-Nyarko E."/>
            <person name="Jarju S."/>
            <person name="Secka A."/>
            <person name="Antonio M."/>
            <person name="Oren A."/>
            <person name="Chaudhuri R.R."/>
            <person name="La Ragione R."/>
            <person name="Hildebrand F."/>
            <person name="Pallen M.J."/>
        </authorList>
    </citation>
    <scope>NUCLEOTIDE SEQUENCE</scope>
    <source>
        <strain evidence="6">ChiHjej12B11-1927</strain>
    </source>
</reference>
<dbReference type="GO" id="GO:0016787">
    <property type="term" value="F:hydrolase activity"/>
    <property type="evidence" value="ECO:0007669"/>
    <property type="project" value="UniProtKB-KW"/>
</dbReference>
<sequence>MAVSWTEEQQKVIDTRDCNILVSAAAGSGKTAVLVERILERILDKNRPVD</sequence>
<evidence type="ECO:0000256" key="4">
    <source>
        <dbReference type="ARBA" id="ARBA00022840"/>
    </source>
</evidence>
<dbReference type="Proteomes" id="UP000824230">
    <property type="component" value="Unassembled WGS sequence"/>
</dbReference>
<keyword evidence="1" id="KW-0547">Nucleotide-binding</keyword>
<keyword evidence="2" id="KW-0378">Hydrolase</keyword>
<evidence type="ECO:0000256" key="2">
    <source>
        <dbReference type="ARBA" id="ARBA00022801"/>
    </source>
</evidence>
<protein>
    <submittedName>
        <fullName evidence="6">UvrD-helicase domain-containing protein</fullName>
    </submittedName>
</protein>
<dbReference type="Gene3D" id="3.40.50.300">
    <property type="entry name" value="P-loop containing nucleotide triphosphate hydrolases"/>
    <property type="match status" value="1"/>
</dbReference>
<evidence type="ECO:0000259" key="5">
    <source>
        <dbReference type="Pfam" id="PF00580"/>
    </source>
</evidence>
<reference evidence="6" key="2">
    <citation type="submission" date="2021-04" db="EMBL/GenBank/DDBJ databases">
        <authorList>
            <person name="Gilroy R."/>
        </authorList>
    </citation>
    <scope>NUCLEOTIDE SEQUENCE</scope>
    <source>
        <strain evidence="6">ChiHjej12B11-1927</strain>
    </source>
</reference>
<evidence type="ECO:0000313" key="7">
    <source>
        <dbReference type="Proteomes" id="UP000824230"/>
    </source>
</evidence>
<keyword evidence="3" id="KW-0347">Helicase</keyword>
<evidence type="ECO:0000313" key="6">
    <source>
        <dbReference type="EMBL" id="HIX38139.1"/>
    </source>
</evidence>
<proteinExistence type="predicted"/>
<dbReference type="EMBL" id="DXFG01000209">
    <property type="protein sequence ID" value="HIX38139.1"/>
    <property type="molecule type" value="Genomic_DNA"/>
</dbReference>
<dbReference type="GO" id="GO:0005524">
    <property type="term" value="F:ATP binding"/>
    <property type="evidence" value="ECO:0007669"/>
    <property type="project" value="UniProtKB-KW"/>
</dbReference>